<protein>
    <recommendedName>
        <fullName evidence="2">Polyprenal reductase</fullName>
        <ecNumber evidence="2">1.3.1.22</ecNumber>
        <ecNumber evidence="2">1.3.1.94</ecNumber>
    </recommendedName>
</protein>
<evidence type="ECO:0000313" key="4">
    <source>
        <dbReference type="Ensembl" id="ENSPREP00000029250.1"/>
    </source>
</evidence>
<reference evidence="4" key="3">
    <citation type="submission" date="2025-09" db="UniProtKB">
        <authorList>
            <consortium name="Ensembl"/>
        </authorList>
    </citation>
    <scope>IDENTIFICATION</scope>
    <source>
        <strain evidence="4">Guanapo</strain>
    </source>
</reference>
<comment type="catalytic activity">
    <reaction evidence="2">
        <text>a di-trans,poly-cis-dolichal + NADP(+) = a di-trans,poly-cis-polyprenal + NADPH + H(+)</text>
        <dbReference type="Rhea" id="RHEA:80727"/>
        <dbReference type="Rhea" id="RHEA-COMP:19536"/>
        <dbReference type="Rhea" id="RHEA-COMP:19537"/>
        <dbReference type="ChEBI" id="CHEBI:15378"/>
        <dbReference type="ChEBI" id="CHEBI:57783"/>
        <dbReference type="ChEBI" id="CHEBI:58349"/>
        <dbReference type="ChEBI" id="CHEBI:231623"/>
        <dbReference type="ChEBI" id="CHEBI:231637"/>
        <dbReference type="EC" id="1.3.1.94"/>
    </reaction>
    <physiologicalReaction direction="right-to-left" evidence="2">
        <dbReference type="Rhea" id="RHEA:80729"/>
    </physiologicalReaction>
</comment>
<reference evidence="4" key="2">
    <citation type="submission" date="2025-08" db="UniProtKB">
        <authorList>
            <consortium name="Ensembl"/>
        </authorList>
    </citation>
    <scope>IDENTIFICATION</scope>
    <source>
        <strain evidence="4">Guanapo</strain>
    </source>
</reference>
<evidence type="ECO:0000256" key="2">
    <source>
        <dbReference type="RuleBase" id="RU367081"/>
    </source>
</evidence>
<keyword evidence="2" id="KW-0256">Endoplasmic reticulum</keyword>
<feature type="transmembrane region" description="Helical" evidence="2">
    <location>
        <begin position="198"/>
        <end position="222"/>
    </location>
</feature>
<dbReference type="GO" id="GO:0006488">
    <property type="term" value="P:dolichol-linked oligosaccharide biosynthetic process"/>
    <property type="evidence" value="ECO:0007669"/>
    <property type="project" value="UniProtKB-UniRule"/>
</dbReference>
<dbReference type="GeneTree" id="ENSGT00500000044920"/>
<evidence type="ECO:0000256" key="3">
    <source>
        <dbReference type="SAM" id="SignalP"/>
    </source>
</evidence>
<comment type="similarity">
    <text evidence="2">Belongs to the steroid 5-alpha reductase family. Polyprenal reductase subfamily.</text>
</comment>
<keyword evidence="2" id="KW-1133">Transmembrane helix</keyword>
<dbReference type="UniPathway" id="UPA00378"/>
<keyword evidence="2" id="KW-0521">NADP</keyword>
<dbReference type="GO" id="GO:0005789">
    <property type="term" value="C:endoplasmic reticulum membrane"/>
    <property type="evidence" value="ECO:0007669"/>
    <property type="project" value="UniProtKB-SubCell"/>
</dbReference>
<comment type="caution">
    <text evidence="2">Lacks conserved residue(s) required for the propagation of feature annotation.</text>
</comment>
<dbReference type="Ensembl" id="ENSPRET00000029582.1">
    <property type="protein sequence ID" value="ENSPREP00000029250.1"/>
    <property type="gene ID" value="ENSPREG00000019800.1"/>
</dbReference>
<dbReference type="InterPro" id="IPR039698">
    <property type="entry name" value="Dfg10/SRD5A3"/>
</dbReference>
<comment type="catalytic activity">
    <reaction evidence="1">
        <text>17beta-hydroxy-5alpha-androstan-3-one + NADP(+) = testosterone + NADPH + H(+)</text>
        <dbReference type="Rhea" id="RHEA:50820"/>
        <dbReference type="ChEBI" id="CHEBI:15378"/>
        <dbReference type="ChEBI" id="CHEBI:16330"/>
        <dbReference type="ChEBI" id="CHEBI:17347"/>
        <dbReference type="ChEBI" id="CHEBI:57783"/>
        <dbReference type="ChEBI" id="CHEBI:58349"/>
        <dbReference type="EC" id="1.3.1.22"/>
    </reaction>
    <physiologicalReaction direction="right-to-left" evidence="1">
        <dbReference type="Rhea" id="RHEA:50822"/>
    </physiologicalReaction>
</comment>
<dbReference type="EC" id="1.3.1.94" evidence="2"/>
<keyword evidence="5" id="KW-1185">Reference proteome</keyword>
<dbReference type="GO" id="GO:0160198">
    <property type="term" value="F:polyprenal reductase activity"/>
    <property type="evidence" value="ECO:0007669"/>
    <property type="project" value="UniProtKB-EC"/>
</dbReference>
<dbReference type="GO" id="GO:0016095">
    <property type="term" value="P:polyprenol catabolic process"/>
    <property type="evidence" value="ECO:0007669"/>
    <property type="project" value="UniProtKB-UniRule"/>
</dbReference>
<dbReference type="GO" id="GO:0102389">
    <property type="term" value="F:polyprenol reductase activity"/>
    <property type="evidence" value="ECO:0007669"/>
    <property type="project" value="UniProtKB-UniRule"/>
</dbReference>
<comment type="catalytic activity">
    <reaction evidence="2">
        <text>a 3-oxo-5alpha-steroid + NADP(+) = a 3-oxo-Delta(4)-steroid + NADPH + H(+)</text>
        <dbReference type="Rhea" id="RHEA:54384"/>
        <dbReference type="ChEBI" id="CHEBI:13601"/>
        <dbReference type="ChEBI" id="CHEBI:15378"/>
        <dbReference type="ChEBI" id="CHEBI:47909"/>
        <dbReference type="ChEBI" id="CHEBI:57783"/>
        <dbReference type="ChEBI" id="CHEBI:58349"/>
        <dbReference type="EC" id="1.3.1.22"/>
    </reaction>
</comment>
<accession>A0A3P9Q5A3</accession>
<dbReference type="PANTHER" id="PTHR14624:SF0">
    <property type="entry name" value="POLYPRENOL REDUCTASE"/>
    <property type="match status" value="1"/>
</dbReference>
<comment type="function">
    <text evidence="2">Also able to convert testosterone (T) into 5-alpha-dihydrotestosterone (DHT).</text>
</comment>
<keyword evidence="3" id="KW-0732">Signal</keyword>
<dbReference type="STRING" id="8081.ENSPREP00000029250"/>
<comment type="pathway">
    <text evidence="2">Protein modification; protein glycosylation.</text>
</comment>
<reference evidence="5" key="1">
    <citation type="submission" date="2013-11" db="EMBL/GenBank/DDBJ databases">
        <title>The genomic landscape of the Guanapo guppy.</title>
        <authorList>
            <person name="Kuenstner A."/>
            <person name="Dreyer C."/>
        </authorList>
    </citation>
    <scope>NUCLEOTIDE SEQUENCE</scope>
    <source>
        <strain evidence="5">Guanapo</strain>
    </source>
</reference>
<dbReference type="AlphaFoldDB" id="A0A3P9Q5A3"/>
<proteinExistence type="inferred from homology"/>
<name>A0A3P9Q5A3_POERE</name>
<dbReference type="Proteomes" id="UP000242638">
    <property type="component" value="Unassembled WGS sequence"/>
</dbReference>
<keyword evidence="2" id="KW-0812">Transmembrane</keyword>
<keyword evidence="2" id="KW-0472">Membrane</keyword>
<feature type="transmembrane region" description="Helical" evidence="2">
    <location>
        <begin position="165"/>
        <end position="186"/>
    </location>
</feature>
<evidence type="ECO:0000256" key="1">
    <source>
        <dbReference type="ARBA" id="ARBA00049397"/>
    </source>
</evidence>
<comment type="function">
    <text evidence="2">Plays a key role in early steps of protein N-linked glycosylation by being involved in the conversion of polyprenol into dolichol. Acts as a polyprenal reductase that mediates the reduction of polyprenal into dolichal in a NADP-dependent mechanism. Dolichols are required for the synthesis of dolichol-linked monosaccharides and the oligosaccharide precursor used for N-glycosylation.</text>
</comment>
<comment type="subcellular location">
    <subcellularLocation>
        <location evidence="2">Endoplasmic reticulum membrane</location>
    </subcellularLocation>
</comment>
<organism evidence="4 5">
    <name type="scientific">Poecilia reticulata</name>
    <name type="common">Guppy</name>
    <name type="synonym">Acanthophacelus reticulatus</name>
    <dbReference type="NCBI Taxonomy" id="8081"/>
    <lineage>
        <taxon>Eukaryota</taxon>
        <taxon>Metazoa</taxon>
        <taxon>Chordata</taxon>
        <taxon>Craniata</taxon>
        <taxon>Vertebrata</taxon>
        <taxon>Euteleostomi</taxon>
        <taxon>Actinopterygii</taxon>
        <taxon>Neopterygii</taxon>
        <taxon>Teleostei</taxon>
        <taxon>Neoteleostei</taxon>
        <taxon>Acanthomorphata</taxon>
        <taxon>Ovalentaria</taxon>
        <taxon>Atherinomorphae</taxon>
        <taxon>Cyprinodontiformes</taxon>
        <taxon>Poeciliidae</taxon>
        <taxon>Poeciliinae</taxon>
        <taxon>Poecilia</taxon>
    </lineage>
</organism>
<keyword evidence="2" id="KW-0560">Oxidoreductase</keyword>
<dbReference type="GO" id="GO:0047751">
    <property type="term" value="F:3-oxo-5-alpha-steroid 4-dehydrogenase (NADP+) activity"/>
    <property type="evidence" value="ECO:0007669"/>
    <property type="project" value="UniProtKB-UniRule"/>
</dbReference>
<evidence type="ECO:0000313" key="5">
    <source>
        <dbReference type="Proteomes" id="UP000242638"/>
    </source>
</evidence>
<dbReference type="EC" id="1.3.1.22" evidence="2"/>
<dbReference type="PANTHER" id="PTHR14624">
    <property type="entry name" value="DFG10 PROTEIN"/>
    <property type="match status" value="1"/>
</dbReference>
<feature type="signal peptide" evidence="3">
    <location>
        <begin position="1"/>
        <end position="33"/>
    </location>
</feature>
<feature type="transmembrane region" description="Helical" evidence="2">
    <location>
        <begin position="76"/>
        <end position="100"/>
    </location>
</feature>
<feature type="chain" id="PRO_5017952878" description="Polyprenal reductase" evidence="3">
    <location>
        <begin position="34"/>
        <end position="350"/>
    </location>
</feature>
<sequence>MTWSSLGLSLIDSCWLFLALCFLVAFSVHKASAQLPREYRKSSLFTLFQDLIRYGKTKQNLHRAEWLRVFDVPKRWFWHFYAISVCWNVFLLLLSFNLIYQLQSYPPWLTGMLEILTGVPSSFGQAPQLSTVLVQLLLCVHSLRRLLECLFVSVFSDGAMHLVQYLFGLGYYIVLGLTVLCSDLTAKGHGTLLSCSDWIRAAGFVLFIAASLLQHHSMVLLAELRKGKSGQFISDGVYLTLPTTDTSKQTEETLGEGKTQLLYLLCPLIKNFHLNINILIHFHFFSNVLQPSLHKVLIAKYIFNLLKYCLLKQRIVRYTFSLHAVSYITKIAALIHTGESKGVRQGTAYP</sequence>